<proteinExistence type="predicted"/>
<dbReference type="CDD" id="cd04301">
    <property type="entry name" value="NAT_SF"/>
    <property type="match status" value="2"/>
</dbReference>
<organism evidence="2 3">
    <name type="scientific">Aspergillus versicolor CBS 583.65</name>
    <dbReference type="NCBI Taxonomy" id="1036611"/>
    <lineage>
        <taxon>Eukaryota</taxon>
        <taxon>Fungi</taxon>
        <taxon>Dikarya</taxon>
        <taxon>Ascomycota</taxon>
        <taxon>Pezizomycotina</taxon>
        <taxon>Eurotiomycetes</taxon>
        <taxon>Eurotiomycetidae</taxon>
        <taxon>Eurotiales</taxon>
        <taxon>Aspergillaceae</taxon>
        <taxon>Aspergillus</taxon>
        <taxon>Aspergillus subgen. Nidulantes</taxon>
    </lineage>
</organism>
<dbReference type="PANTHER" id="PTHR42791">
    <property type="entry name" value="GNAT FAMILY ACETYLTRANSFERASE"/>
    <property type="match status" value="1"/>
</dbReference>
<keyword evidence="3" id="KW-1185">Reference proteome</keyword>
<dbReference type="OrthoDB" id="512662at2759"/>
<dbReference type="GeneID" id="63725267"/>
<dbReference type="Pfam" id="PF00583">
    <property type="entry name" value="Acetyltransf_1"/>
    <property type="match status" value="1"/>
</dbReference>
<dbReference type="InterPro" id="IPR016181">
    <property type="entry name" value="Acyl_CoA_acyltransferase"/>
</dbReference>
<dbReference type="Gene3D" id="3.40.630.30">
    <property type="match status" value="2"/>
</dbReference>
<dbReference type="RefSeq" id="XP_040664086.1">
    <property type="nucleotide sequence ID" value="XM_040809756.1"/>
</dbReference>
<evidence type="ECO:0000313" key="2">
    <source>
        <dbReference type="EMBL" id="OJI98323.1"/>
    </source>
</evidence>
<dbReference type="EMBL" id="KV878126">
    <property type="protein sequence ID" value="OJI98323.1"/>
    <property type="molecule type" value="Genomic_DNA"/>
</dbReference>
<dbReference type="PANTHER" id="PTHR42791:SF4">
    <property type="entry name" value="ACETYLTRANSFERASE, GNAT FAMILY FAMILY (AFU_ORTHOLOGUE AFUA_4G09540)-RELATED"/>
    <property type="match status" value="1"/>
</dbReference>
<dbReference type="Proteomes" id="UP000184073">
    <property type="component" value="Unassembled WGS sequence"/>
</dbReference>
<evidence type="ECO:0000259" key="1">
    <source>
        <dbReference type="PROSITE" id="PS51186"/>
    </source>
</evidence>
<dbReference type="STRING" id="1036611.A0A1L9PA25"/>
<feature type="domain" description="N-acetyltransferase" evidence="1">
    <location>
        <begin position="280"/>
        <end position="443"/>
    </location>
</feature>
<accession>A0A1L9PA25</accession>
<dbReference type="SUPFAM" id="SSF55729">
    <property type="entry name" value="Acyl-CoA N-acyltransferases (Nat)"/>
    <property type="match status" value="2"/>
</dbReference>
<dbReference type="InterPro" id="IPR000182">
    <property type="entry name" value="GNAT_dom"/>
</dbReference>
<name>A0A1L9PA25_ASPVE</name>
<dbReference type="Pfam" id="PF13508">
    <property type="entry name" value="Acetyltransf_7"/>
    <property type="match status" value="1"/>
</dbReference>
<dbReference type="AlphaFoldDB" id="A0A1L9PA25"/>
<dbReference type="InterPro" id="IPR052523">
    <property type="entry name" value="Trichothecene_AcTrans"/>
</dbReference>
<gene>
    <name evidence="2" type="ORF">ASPVEDRAFT_25212</name>
</gene>
<evidence type="ECO:0000313" key="3">
    <source>
        <dbReference type="Proteomes" id="UP000184073"/>
    </source>
</evidence>
<sequence length="448" mass="49806">MTISLRPAVPSDAPTLADINIKAFTDQGFMRNTFPGVPDAVIYELKRARYLKKIAHPQTHVIVAEDDASGAVVGCARWIFPAAADAEGKVKGAGDLVDEDSAAAAKGAEDALPEGTNRGIYTGFFEILKDKGKAYLRDDDVVLEFIATLPQHQRQGVGKALLRWGIERAEAENRRIYLEATTEGFPVYEKSGWRALEQVNIDYAQWGGQGEQILDPAPCLAWVIDSPDIPAAVECIQTVFADDPFFRYMFDQSAYNPSRNAASLSAHFLHGLSINAPIYVAKTTLSPTDKAPSIVGICWWLPPSSSTPSPLSALLQDWLLSFRQLLANIRYAGRGGLRLNRYRQWKALQRTTHDKVWRDPRGYYFCNVIAVRAEMRGKGVGRRLVEVVTERADEEGMPCYLESSKGMPNLRIYEKLGFEMAREIECVDGKDVCTLYCMTRSPTKSDVN</sequence>
<dbReference type="GO" id="GO:0016747">
    <property type="term" value="F:acyltransferase activity, transferring groups other than amino-acyl groups"/>
    <property type="evidence" value="ECO:0007669"/>
    <property type="project" value="InterPro"/>
</dbReference>
<dbReference type="VEuPathDB" id="FungiDB:ASPVEDRAFT_25212"/>
<protein>
    <recommendedName>
        <fullName evidence="1">N-acetyltransferase domain-containing protein</fullName>
    </recommendedName>
</protein>
<reference evidence="3" key="1">
    <citation type="journal article" date="2017" name="Genome Biol.">
        <title>Comparative genomics reveals high biological diversity and specific adaptations in the industrially and medically important fungal genus Aspergillus.</title>
        <authorList>
            <person name="de Vries R.P."/>
            <person name="Riley R."/>
            <person name="Wiebenga A."/>
            <person name="Aguilar-Osorio G."/>
            <person name="Amillis S."/>
            <person name="Uchima C.A."/>
            <person name="Anderluh G."/>
            <person name="Asadollahi M."/>
            <person name="Askin M."/>
            <person name="Barry K."/>
            <person name="Battaglia E."/>
            <person name="Bayram O."/>
            <person name="Benocci T."/>
            <person name="Braus-Stromeyer S.A."/>
            <person name="Caldana C."/>
            <person name="Canovas D."/>
            <person name="Cerqueira G.C."/>
            <person name="Chen F."/>
            <person name="Chen W."/>
            <person name="Choi C."/>
            <person name="Clum A."/>
            <person name="Dos Santos R.A."/>
            <person name="Damasio A.R."/>
            <person name="Diallinas G."/>
            <person name="Emri T."/>
            <person name="Fekete E."/>
            <person name="Flipphi M."/>
            <person name="Freyberg S."/>
            <person name="Gallo A."/>
            <person name="Gournas C."/>
            <person name="Habgood R."/>
            <person name="Hainaut M."/>
            <person name="Harispe M.L."/>
            <person name="Henrissat B."/>
            <person name="Hilden K.S."/>
            <person name="Hope R."/>
            <person name="Hossain A."/>
            <person name="Karabika E."/>
            <person name="Karaffa L."/>
            <person name="Karanyi Z."/>
            <person name="Krasevec N."/>
            <person name="Kuo A."/>
            <person name="Kusch H."/>
            <person name="LaButti K."/>
            <person name="Lagendijk E.L."/>
            <person name="Lapidus A."/>
            <person name="Levasseur A."/>
            <person name="Lindquist E."/>
            <person name="Lipzen A."/>
            <person name="Logrieco A.F."/>
            <person name="MacCabe A."/>
            <person name="Maekelae M.R."/>
            <person name="Malavazi I."/>
            <person name="Melin P."/>
            <person name="Meyer V."/>
            <person name="Mielnichuk N."/>
            <person name="Miskei M."/>
            <person name="Molnar A.P."/>
            <person name="Mule G."/>
            <person name="Ngan C.Y."/>
            <person name="Orejas M."/>
            <person name="Orosz E."/>
            <person name="Ouedraogo J.P."/>
            <person name="Overkamp K.M."/>
            <person name="Park H.-S."/>
            <person name="Perrone G."/>
            <person name="Piumi F."/>
            <person name="Punt P.J."/>
            <person name="Ram A.F."/>
            <person name="Ramon A."/>
            <person name="Rauscher S."/>
            <person name="Record E."/>
            <person name="Riano-Pachon D.M."/>
            <person name="Robert V."/>
            <person name="Roehrig J."/>
            <person name="Ruller R."/>
            <person name="Salamov A."/>
            <person name="Salih N.S."/>
            <person name="Samson R.A."/>
            <person name="Sandor E."/>
            <person name="Sanguinetti M."/>
            <person name="Schuetze T."/>
            <person name="Sepcic K."/>
            <person name="Shelest E."/>
            <person name="Sherlock G."/>
            <person name="Sophianopoulou V."/>
            <person name="Squina F.M."/>
            <person name="Sun H."/>
            <person name="Susca A."/>
            <person name="Todd R.B."/>
            <person name="Tsang A."/>
            <person name="Unkles S.E."/>
            <person name="van de Wiele N."/>
            <person name="van Rossen-Uffink D."/>
            <person name="Oliveira J.V."/>
            <person name="Vesth T.C."/>
            <person name="Visser J."/>
            <person name="Yu J.-H."/>
            <person name="Zhou M."/>
            <person name="Andersen M.R."/>
            <person name="Archer D.B."/>
            <person name="Baker S.E."/>
            <person name="Benoit I."/>
            <person name="Brakhage A.A."/>
            <person name="Braus G.H."/>
            <person name="Fischer R."/>
            <person name="Frisvad J.C."/>
            <person name="Goldman G.H."/>
            <person name="Houbraken J."/>
            <person name="Oakley B."/>
            <person name="Pocsi I."/>
            <person name="Scazzocchio C."/>
            <person name="Seiboth B."/>
            <person name="vanKuyk P.A."/>
            <person name="Wortman J."/>
            <person name="Dyer P.S."/>
            <person name="Grigoriev I.V."/>
        </authorList>
    </citation>
    <scope>NUCLEOTIDE SEQUENCE [LARGE SCALE GENOMIC DNA]</scope>
    <source>
        <strain evidence="3">CBS 583.65</strain>
    </source>
</reference>
<feature type="domain" description="N-acetyltransferase" evidence="1">
    <location>
        <begin position="3"/>
        <end position="216"/>
    </location>
</feature>
<dbReference type="PROSITE" id="PS51186">
    <property type="entry name" value="GNAT"/>
    <property type="match status" value="2"/>
</dbReference>